<organism evidence="2 3">
    <name type="scientific">Candidatus Sungbacteria bacterium RIFCSPHIGHO2_02_FULL_52_23</name>
    <dbReference type="NCBI Taxonomy" id="1802274"/>
    <lineage>
        <taxon>Bacteria</taxon>
        <taxon>Candidatus Sungiibacteriota</taxon>
    </lineage>
</organism>
<dbReference type="PANTHER" id="PTHR35271">
    <property type="entry name" value="ABC TRANSPORTER, SUBSTRATE-BINDING LIPOPROTEIN-RELATED"/>
    <property type="match status" value="1"/>
</dbReference>
<keyword evidence="1" id="KW-0812">Transmembrane</keyword>
<dbReference type="AlphaFoldDB" id="A0A1G2KXV1"/>
<evidence type="ECO:0000256" key="1">
    <source>
        <dbReference type="SAM" id="Phobius"/>
    </source>
</evidence>
<dbReference type="Gene3D" id="3.40.50.2300">
    <property type="match status" value="2"/>
</dbReference>
<dbReference type="Proteomes" id="UP000178510">
    <property type="component" value="Unassembled WGS sequence"/>
</dbReference>
<gene>
    <name evidence="2" type="ORF">A3J58_01395</name>
</gene>
<protein>
    <recommendedName>
        <fullName evidence="4">ABC transporter substrate-binding protein</fullName>
    </recommendedName>
</protein>
<dbReference type="CDD" id="cd06325">
    <property type="entry name" value="PBP1_ABC_unchar_transporter"/>
    <property type="match status" value="1"/>
</dbReference>
<dbReference type="InterPro" id="IPR028082">
    <property type="entry name" value="Peripla_BP_I"/>
</dbReference>
<sequence length="339" mass="37271">MTRRISFLIFSSVAVLAIFAFVWLWNRYPNASLPEKVYKVGILVRGSGYEVAVDSYKRKMTELGYREGENISYDIRFVSAREELPRAVEEFLAEGTDLIHTYSTPATQAAYEITKTMPVPTPVVFGSVGDPLIAGVVRDFQHPGTNVTGVTSLSTELTARRLELLYEMNPSAKRIAMPHTAPENGDIAATRSVEIAEETARRLGMKLILLPVRAKEDNAAVAQRIMRQDADGMIVGGDSLVWGDIDMYIAQAIREKIPFAAFDLNQVQKGALLGFGPDIAISGEQSAVITHQILRGRSPAEIPVEVPRKLLLVINQATARAIGIVFPDAFLQKADVVIE</sequence>
<evidence type="ECO:0000313" key="3">
    <source>
        <dbReference type="Proteomes" id="UP000178510"/>
    </source>
</evidence>
<dbReference type="InterPro" id="IPR007487">
    <property type="entry name" value="ABC_transpt-TYRBP-like"/>
</dbReference>
<dbReference type="EMBL" id="MHQM01000006">
    <property type="protein sequence ID" value="OHA04247.1"/>
    <property type="molecule type" value="Genomic_DNA"/>
</dbReference>
<dbReference type="Pfam" id="PF04392">
    <property type="entry name" value="ABC_sub_bind"/>
    <property type="match status" value="1"/>
</dbReference>
<keyword evidence="1" id="KW-1133">Transmembrane helix</keyword>
<dbReference type="SUPFAM" id="SSF53822">
    <property type="entry name" value="Periplasmic binding protein-like I"/>
    <property type="match status" value="1"/>
</dbReference>
<evidence type="ECO:0000313" key="2">
    <source>
        <dbReference type="EMBL" id="OHA04247.1"/>
    </source>
</evidence>
<keyword evidence="1" id="KW-0472">Membrane</keyword>
<feature type="transmembrane region" description="Helical" evidence="1">
    <location>
        <begin position="7"/>
        <end position="25"/>
    </location>
</feature>
<name>A0A1G2KXV1_9BACT</name>
<evidence type="ECO:0008006" key="4">
    <source>
        <dbReference type="Google" id="ProtNLM"/>
    </source>
</evidence>
<dbReference type="PANTHER" id="PTHR35271:SF1">
    <property type="entry name" value="ABC TRANSPORTER, SUBSTRATE-BINDING LIPOPROTEIN"/>
    <property type="match status" value="1"/>
</dbReference>
<accession>A0A1G2KXV1</accession>
<dbReference type="STRING" id="1802274.A3J58_01395"/>
<proteinExistence type="predicted"/>
<comment type="caution">
    <text evidence="2">The sequence shown here is derived from an EMBL/GenBank/DDBJ whole genome shotgun (WGS) entry which is preliminary data.</text>
</comment>
<reference evidence="2 3" key="1">
    <citation type="journal article" date="2016" name="Nat. Commun.">
        <title>Thousands of microbial genomes shed light on interconnected biogeochemical processes in an aquifer system.</title>
        <authorList>
            <person name="Anantharaman K."/>
            <person name="Brown C.T."/>
            <person name="Hug L.A."/>
            <person name="Sharon I."/>
            <person name="Castelle C.J."/>
            <person name="Probst A.J."/>
            <person name="Thomas B.C."/>
            <person name="Singh A."/>
            <person name="Wilkins M.J."/>
            <person name="Karaoz U."/>
            <person name="Brodie E.L."/>
            <person name="Williams K.H."/>
            <person name="Hubbard S.S."/>
            <person name="Banfield J.F."/>
        </authorList>
    </citation>
    <scope>NUCLEOTIDE SEQUENCE [LARGE SCALE GENOMIC DNA]</scope>
</reference>